<comment type="caution">
    <text evidence="12">The sequence shown here is derived from an EMBL/GenBank/DDBJ whole genome shotgun (WGS) entry which is preliminary data.</text>
</comment>
<dbReference type="EC" id="5.3.4.1" evidence="5"/>
<evidence type="ECO:0000256" key="10">
    <source>
        <dbReference type="ARBA" id="ARBA00039846"/>
    </source>
</evidence>
<organism evidence="12 13">
    <name type="scientific">Zymoseptoria brevis</name>
    <dbReference type="NCBI Taxonomy" id="1047168"/>
    <lineage>
        <taxon>Eukaryota</taxon>
        <taxon>Fungi</taxon>
        <taxon>Dikarya</taxon>
        <taxon>Ascomycota</taxon>
        <taxon>Pezizomycotina</taxon>
        <taxon>Dothideomycetes</taxon>
        <taxon>Dothideomycetidae</taxon>
        <taxon>Mycosphaerellales</taxon>
        <taxon>Mycosphaerellaceae</taxon>
        <taxon>Zymoseptoria</taxon>
    </lineage>
</organism>
<evidence type="ECO:0000259" key="11">
    <source>
        <dbReference type="Pfam" id="PF00085"/>
    </source>
</evidence>
<protein>
    <recommendedName>
        <fullName evidence="10">Protein disulfide-isomerase</fullName>
        <ecNumber evidence="5">5.3.4.1</ecNumber>
    </recommendedName>
</protein>
<dbReference type="Pfam" id="PF00085">
    <property type="entry name" value="Thioredoxin"/>
    <property type="match status" value="1"/>
</dbReference>
<evidence type="ECO:0000256" key="2">
    <source>
        <dbReference type="ARBA" id="ARBA00002692"/>
    </source>
</evidence>
<keyword evidence="13" id="KW-1185">Reference proteome</keyword>
<dbReference type="InterPro" id="IPR013766">
    <property type="entry name" value="Thioredoxin_domain"/>
</dbReference>
<gene>
    <name evidence="12" type="ORF">TI39_contig4426g00001</name>
</gene>
<dbReference type="AlphaFoldDB" id="A0A0F4G6W8"/>
<keyword evidence="8" id="KW-0413">Isomerase</keyword>
<comment type="similarity">
    <text evidence="4">Belongs to the protein disulfide isomerase family.</text>
</comment>
<dbReference type="STRING" id="1047168.A0A0F4G6W8"/>
<dbReference type="GO" id="GO:0005788">
    <property type="term" value="C:endoplasmic reticulum lumen"/>
    <property type="evidence" value="ECO:0007669"/>
    <property type="project" value="UniProtKB-SubCell"/>
</dbReference>
<keyword evidence="6" id="KW-0256">Endoplasmic reticulum</keyword>
<comment type="function">
    <text evidence="2">Participates in the folding of proteins containing disulfide bonds, may be involved in glycosylation, prolyl hydroxylation and triglyceride transfer.</text>
</comment>
<evidence type="ECO:0000256" key="7">
    <source>
        <dbReference type="ARBA" id="ARBA00023157"/>
    </source>
</evidence>
<dbReference type="Proteomes" id="UP000033647">
    <property type="component" value="Unassembled WGS sequence"/>
</dbReference>
<evidence type="ECO:0000256" key="3">
    <source>
        <dbReference type="ARBA" id="ARBA00004319"/>
    </source>
</evidence>
<dbReference type="CDD" id="cd02961">
    <property type="entry name" value="PDI_a_family"/>
    <property type="match status" value="1"/>
</dbReference>
<comment type="catalytic activity">
    <reaction evidence="1">
        <text>Catalyzes the rearrangement of -S-S- bonds in proteins.</text>
        <dbReference type="EC" id="5.3.4.1"/>
    </reaction>
</comment>
<evidence type="ECO:0000256" key="1">
    <source>
        <dbReference type="ARBA" id="ARBA00001182"/>
    </source>
</evidence>
<evidence type="ECO:0000256" key="4">
    <source>
        <dbReference type="ARBA" id="ARBA00006347"/>
    </source>
</evidence>
<dbReference type="GO" id="GO:0034976">
    <property type="term" value="P:response to endoplasmic reticulum stress"/>
    <property type="evidence" value="ECO:0007669"/>
    <property type="project" value="TreeGrafter"/>
</dbReference>
<feature type="domain" description="Thioredoxin" evidence="11">
    <location>
        <begin position="14"/>
        <end position="105"/>
    </location>
</feature>
<dbReference type="OrthoDB" id="427280at2759"/>
<dbReference type="Pfam" id="PF13848">
    <property type="entry name" value="Thioredoxin_6"/>
    <property type="match status" value="1"/>
</dbReference>
<reference evidence="12 13" key="1">
    <citation type="submission" date="2015-03" db="EMBL/GenBank/DDBJ databases">
        <title>RNA-seq based gene annotation and comparative genomics of four Zymoseptoria species reveal species-specific pathogenicity related genes and transposable element activity.</title>
        <authorList>
            <person name="Grandaubert J."/>
            <person name="Bhattacharyya A."/>
            <person name="Stukenbrock E.H."/>
        </authorList>
    </citation>
    <scope>NUCLEOTIDE SEQUENCE [LARGE SCALE GENOMIC DNA]</scope>
    <source>
        <strain evidence="12 13">Zb18110</strain>
    </source>
</reference>
<dbReference type="PANTHER" id="PTHR18929">
    <property type="entry name" value="PROTEIN DISULFIDE ISOMERASE"/>
    <property type="match status" value="1"/>
</dbReference>
<dbReference type="EMBL" id="LAFY01004385">
    <property type="protein sequence ID" value="KJX93059.1"/>
    <property type="molecule type" value="Genomic_DNA"/>
</dbReference>
<dbReference type="InterPro" id="IPR036249">
    <property type="entry name" value="Thioredoxin-like_sf"/>
</dbReference>
<dbReference type="GO" id="GO:0006457">
    <property type="term" value="P:protein folding"/>
    <property type="evidence" value="ECO:0007669"/>
    <property type="project" value="TreeGrafter"/>
</dbReference>
<keyword evidence="9" id="KW-0676">Redox-active center</keyword>
<evidence type="ECO:0000256" key="9">
    <source>
        <dbReference type="ARBA" id="ARBA00023284"/>
    </source>
</evidence>
<evidence type="ECO:0000256" key="6">
    <source>
        <dbReference type="ARBA" id="ARBA00022824"/>
    </source>
</evidence>
<evidence type="ECO:0000256" key="8">
    <source>
        <dbReference type="ARBA" id="ARBA00023235"/>
    </source>
</evidence>
<dbReference type="PANTHER" id="PTHR18929:SF132">
    <property type="entry name" value="PROTEIN DISULFIDE-ISOMERASE A3"/>
    <property type="match status" value="1"/>
</dbReference>
<proteinExistence type="inferred from homology"/>
<comment type="subcellular location">
    <subcellularLocation>
        <location evidence="3">Endoplasmic reticulum lumen</location>
    </subcellularLocation>
</comment>
<accession>A0A0F4G6W8</accession>
<evidence type="ECO:0000256" key="5">
    <source>
        <dbReference type="ARBA" id="ARBA00012723"/>
    </source>
</evidence>
<dbReference type="CDD" id="cd02981">
    <property type="entry name" value="PDI_b_family"/>
    <property type="match status" value="1"/>
</dbReference>
<dbReference type="FunFam" id="3.40.30.10:FF:000185">
    <property type="entry name" value="Protein disulfide-isomerase"/>
    <property type="match status" value="1"/>
</dbReference>
<sequence>MAASAVQDLTAQTISAFTAKQDLSIVLFDAPWCVHSKVASPEYHTAASMAASESWTFGHVDCAAEHELCKELAIPIYPTLIVFHGQQRTVYNGERKAKNIFSFLRRHSHPDITLLSNVHDVADFNSKDRVTIVGYFDADDQISNTTFTKVARSLRGEHIFGSISDNTFGLAENLQKPGIILFKHFDEGKSHFADTFDEETIKDFINEAASPLISELGLDLRPDYAFAVDVPVAFIFVEGEQGREQLTKTLHPVAKEFEEQVGWVTGDPLEHAGVSSRVGLKPGSWPAFAIIDNKSDRRFVFHQRGWLSDLNEHSIRSFVQDFVHGKLQPEKLDAGLLSGQEAHVSSHDEL</sequence>
<evidence type="ECO:0000313" key="13">
    <source>
        <dbReference type="Proteomes" id="UP000033647"/>
    </source>
</evidence>
<dbReference type="SUPFAM" id="SSF52833">
    <property type="entry name" value="Thioredoxin-like"/>
    <property type="match status" value="3"/>
</dbReference>
<dbReference type="Gene3D" id="3.40.30.10">
    <property type="entry name" value="Glutaredoxin"/>
    <property type="match status" value="3"/>
</dbReference>
<keyword evidence="7" id="KW-1015">Disulfide bond</keyword>
<dbReference type="CDD" id="cd02982">
    <property type="entry name" value="PDI_b'_family"/>
    <property type="match status" value="1"/>
</dbReference>
<dbReference type="GO" id="GO:0003756">
    <property type="term" value="F:protein disulfide isomerase activity"/>
    <property type="evidence" value="ECO:0007669"/>
    <property type="project" value="UniProtKB-EC"/>
</dbReference>
<evidence type="ECO:0000313" key="12">
    <source>
        <dbReference type="EMBL" id="KJX93059.1"/>
    </source>
</evidence>
<name>A0A0F4G6W8_9PEZI</name>